<keyword evidence="3" id="KW-1185">Reference proteome</keyword>
<feature type="region of interest" description="Disordered" evidence="1">
    <location>
        <begin position="33"/>
        <end position="59"/>
    </location>
</feature>
<dbReference type="Proteomes" id="UP001057375">
    <property type="component" value="Unassembled WGS sequence"/>
</dbReference>
<accession>A0ABQ5KR48</accession>
<comment type="caution">
    <text evidence="2">The sequence shown here is derived from an EMBL/GenBank/DDBJ whole genome shotgun (WGS) entry which is preliminary data.</text>
</comment>
<protein>
    <submittedName>
        <fullName evidence="2">Uncharacterized protein</fullName>
    </submittedName>
</protein>
<gene>
    <name evidence="2" type="ORF">ADUPG1_008213</name>
</gene>
<name>A0ABQ5KR48_9EUKA</name>
<dbReference type="EMBL" id="BQXS01010891">
    <property type="protein sequence ID" value="GKT34955.1"/>
    <property type="molecule type" value="Genomic_DNA"/>
</dbReference>
<organism evidence="2 3">
    <name type="scientific">Aduncisulcus paluster</name>
    <dbReference type="NCBI Taxonomy" id="2918883"/>
    <lineage>
        <taxon>Eukaryota</taxon>
        <taxon>Metamonada</taxon>
        <taxon>Carpediemonas-like organisms</taxon>
        <taxon>Aduncisulcus</taxon>
    </lineage>
</organism>
<evidence type="ECO:0000313" key="2">
    <source>
        <dbReference type="EMBL" id="GKT34955.1"/>
    </source>
</evidence>
<evidence type="ECO:0000256" key="1">
    <source>
        <dbReference type="SAM" id="MobiDB-lite"/>
    </source>
</evidence>
<proteinExistence type="predicted"/>
<reference evidence="2" key="1">
    <citation type="submission" date="2022-03" db="EMBL/GenBank/DDBJ databases">
        <title>Draft genome sequence of Aduncisulcus paluster, a free-living microaerophilic Fornicata.</title>
        <authorList>
            <person name="Yuyama I."/>
            <person name="Kume K."/>
            <person name="Tamura T."/>
            <person name="Inagaki Y."/>
            <person name="Hashimoto T."/>
        </authorList>
    </citation>
    <scope>NUCLEOTIDE SEQUENCE</scope>
    <source>
        <strain evidence="2">NY0171</strain>
    </source>
</reference>
<evidence type="ECO:0000313" key="3">
    <source>
        <dbReference type="Proteomes" id="UP001057375"/>
    </source>
</evidence>
<sequence length="93" mass="10654">MIPRTPIAKANASSVQSLVKMVKSMVQQTNEVQVGQMPIKHHLRDFEKEEEEPPPEKELLRKDLETPDDTVTLPPSLFHPDPPQTHFIILLHQ</sequence>